<evidence type="ECO:0000313" key="6">
    <source>
        <dbReference type="Proteomes" id="UP000008021"/>
    </source>
</evidence>
<feature type="region of interest" description="Disordered" evidence="2">
    <location>
        <begin position="1"/>
        <end position="75"/>
    </location>
</feature>
<reference evidence="5" key="1">
    <citation type="submission" date="2015-04" db="UniProtKB">
        <authorList>
            <consortium name="EnsemblPlants"/>
        </authorList>
    </citation>
    <scope>IDENTIFICATION</scope>
</reference>
<organism evidence="5">
    <name type="scientific">Oryza meridionalis</name>
    <dbReference type="NCBI Taxonomy" id="40149"/>
    <lineage>
        <taxon>Eukaryota</taxon>
        <taxon>Viridiplantae</taxon>
        <taxon>Streptophyta</taxon>
        <taxon>Embryophyta</taxon>
        <taxon>Tracheophyta</taxon>
        <taxon>Spermatophyta</taxon>
        <taxon>Magnoliopsida</taxon>
        <taxon>Liliopsida</taxon>
        <taxon>Poales</taxon>
        <taxon>Poaceae</taxon>
        <taxon>BOP clade</taxon>
        <taxon>Oryzoideae</taxon>
        <taxon>Oryzeae</taxon>
        <taxon>Oryzinae</taxon>
        <taxon>Oryza</taxon>
    </lineage>
</organism>
<keyword evidence="6" id="KW-1185">Reference proteome</keyword>
<evidence type="ECO:0000259" key="3">
    <source>
        <dbReference type="Pfam" id="PF05605"/>
    </source>
</evidence>
<evidence type="ECO:0000259" key="4">
    <source>
        <dbReference type="Pfam" id="PF14571"/>
    </source>
</evidence>
<dbReference type="Pfam" id="PF14571">
    <property type="entry name" value="Di19_C"/>
    <property type="match status" value="1"/>
</dbReference>
<comment type="similarity">
    <text evidence="1">Belongs to the Di19 family.</text>
</comment>
<feature type="compositionally biased region" description="Low complexity" evidence="2">
    <location>
        <begin position="15"/>
        <end position="28"/>
    </location>
</feature>
<dbReference type="InterPro" id="IPR008598">
    <property type="entry name" value="Di19_Zn-bd"/>
</dbReference>
<dbReference type="AlphaFoldDB" id="A0A0E0DQF5"/>
<feature type="compositionally biased region" description="Basic residues" evidence="2">
    <location>
        <begin position="56"/>
        <end position="67"/>
    </location>
</feature>
<dbReference type="STRING" id="40149.A0A0E0DQF5"/>
<evidence type="ECO:0008006" key="7">
    <source>
        <dbReference type="Google" id="ProtNLM"/>
    </source>
</evidence>
<dbReference type="Gramene" id="OMERI05G11850.1">
    <property type="protein sequence ID" value="OMERI05G11850.1"/>
    <property type="gene ID" value="OMERI05G11850"/>
</dbReference>
<dbReference type="Proteomes" id="UP000008021">
    <property type="component" value="Chromosome 5"/>
</dbReference>
<dbReference type="InterPro" id="IPR027935">
    <property type="entry name" value="Di19_C"/>
</dbReference>
<name>A0A0E0DQF5_9ORYZ</name>
<evidence type="ECO:0000256" key="2">
    <source>
        <dbReference type="SAM" id="MobiDB-lite"/>
    </source>
</evidence>
<reference evidence="5" key="2">
    <citation type="submission" date="2018-05" db="EMBL/GenBank/DDBJ databases">
        <title>OmerRS3 (Oryza meridionalis Reference Sequence Version 3).</title>
        <authorList>
            <person name="Zhang J."/>
            <person name="Kudrna D."/>
            <person name="Lee S."/>
            <person name="Talag J."/>
            <person name="Welchert J."/>
            <person name="Wing R.A."/>
        </authorList>
    </citation>
    <scope>NUCLEOTIDE SEQUENCE [LARGE SCALE GENOMIC DNA]</scope>
    <source>
        <strain evidence="5">cv. OR44</strain>
    </source>
</reference>
<feature type="compositionally biased region" description="Basic residues" evidence="2">
    <location>
        <begin position="29"/>
        <end position="47"/>
    </location>
</feature>
<feature type="domain" description="Di19 C-terminal" evidence="4">
    <location>
        <begin position="231"/>
        <end position="331"/>
    </location>
</feature>
<feature type="region of interest" description="Disordered" evidence="2">
    <location>
        <begin position="293"/>
        <end position="318"/>
    </location>
</feature>
<dbReference type="InterPro" id="IPR033347">
    <property type="entry name" value="Di19"/>
</dbReference>
<dbReference type="PANTHER" id="PTHR31875">
    <property type="entry name" value="PROTEIN DEHYDRATION-INDUCED 19"/>
    <property type="match status" value="1"/>
</dbReference>
<feature type="compositionally biased region" description="Basic and acidic residues" evidence="2">
    <location>
        <begin position="295"/>
        <end position="318"/>
    </location>
</feature>
<protein>
    <recommendedName>
        <fullName evidence="7">Protein dehydration-induced 19 C-terminal domain-containing protein</fullName>
    </recommendedName>
</protein>
<sequence length="337" mass="37196">MVHATPGPPTIAVLSSSHRPQRPTTTTRARSHRHTRTHSTTQRRKRERERESKKGRENRHHRERGKRGTKEGSAARLEARVSIRFDSAAAAAMDAGDAWGRSSSSSSSAAAAAAARRLQSRYDLYMGFDDADAAGVEEVEARGGGEAYNCPFCGEDFDFVAFCCHVDDEHAVEAKSGLLRSQLYSLQIVKHISTCMSHLRYKGWSGLDRSLDNAAWKRRVRKISSGSHSLLSLLRKDLRDGSLQSFLGGSSYVSNPPAAAPDPFLSSLICSLPVAEPSKDLHSDSSDNNFLLNKFPDDKTVERAEPSLSEKDQKERAQRSKFVRGLVLSTILEDDNL</sequence>
<feature type="domain" description="Di19 zinc-binding" evidence="3">
    <location>
        <begin position="147"/>
        <end position="177"/>
    </location>
</feature>
<accession>A0A0E0DQF5</accession>
<dbReference type="PANTHER" id="PTHR31875:SF26">
    <property type="entry name" value="PROTEIN DEHYDRATION-INDUCED 19-RELATED"/>
    <property type="match status" value="1"/>
</dbReference>
<evidence type="ECO:0000256" key="1">
    <source>
        <dbReference type="ARBA" id="ARBA00007109"/>
    </source>
</evidence>
<evidence type="ECO:0000313" key="5">
    <source>
        <dbReference type="EnsemblPlants" id="OMERI05G11850.1"/>
    </source>
</evidence>
<dbReference type="EnsemblPlants" id="OMERI05G11850.1">
    <property type="protein sequence ID" value="OMERI05G11850.1"/>
    <property type="gene ID" value="OMERI05G11850"/>
</dbReference>
<dbReference type="Pfam" id="PF05605">
    <property type="entry name" value="zf-Di19"/>
    <property type="match status" value="1"/>
</dbReference>
<proteinExistence type="inferred from homology"/>